<dbReference type="Pfam" id="PF14112">
    <property type="entry name" value="DUF4284"/>
    <property type="match status" value="1"/>
</dbReference>
<comment type="caution">
    <text evidence="1">The sequence shown here is derived from an EMBL/GenBank/DDBJ whole genome shotgun (WGS) entry which is preliminary data.</text>
</comment>
<dbReference type="AlphaFoldDB" id="A0A318JLP4"/>
<organism evidence="1 2">
    <name type="scientific">Undibacterium pigrum</name>
    <dbReference type="NCBI Taxonomy" id="401470"/>
    <lineage>
        <taxon>Bacteria</taxon>
        <taxon>Pseudomonadati</taxon>
        <taxon>Pseudomonadota</taxon>
        <taxon>Betaproteobacteria</taxon>
        <taxon>Burkholderiales</taxon>
        <taxon>Oxalobacteraceae</taxon>
        <taxon>Undibacterium</taxon>
    </lineage>
</organism>
<evidence type="ECO:0000313" key="2">
    <source>
        <dbReference type="Proteomes" id="UP000247792"/>
    </source>
</evidence>
<dbReference type="InterPro" id="IPR025560">
    <property type="entry name" value="Imm22"/>
</dbReference>
<dbReference type="RefSeq" id="WP_110254335.1">
    <property type="nucleotide sequence ID" value="NZ_QJKB01000002.1"/>
</dbReference>
<protein>
    <submittedName>
        <fullName evidence="1">Immunity protein 22 of polymorphic toxin system</fullName>
    </submittedName>
</protein>
<proteinExistence type="predicted"/>
<dbReference type="OrthoDB" id="8851623at2"/>
<keyword evidence="2" id="KW-1185">Reference proteome</keyword>
<dbReference type="Proteomes" id="UP000247792">
    <property type="component" value="Unassembled WGS sequence"/>
</dbReference>
<sequence>MDLLKDLCGVDFCDLDFQECIPALEKTDAIGNLVNQLSYNKSFGSNACSSAQAIGINEIAWVVMQLNFSFDDSQTKKKVSDIVRFLGVFNYDDDD</sequence>
<reference evidence="1 2" key="1">
    <citation type="submission" date="2018-05" db="EMBL/GenBank/DDBJ databases">
        <title>Genomic Encyclopedia of Type Strains, Phase IV (KMG-IV): sequencing the most valuable type-strain genomes for metagenomic binning, comparative biology and taxonomic classification.</title>
        <authorList>
            <person name="Goeker M."/>
        </authorList>
    </citation>
    <scope>NUCLEOTIDE SEQUENCE [LARGE SCALE GENOMIC DNA]</scope>
    <source>
        <strain evidence="1 2">DSM 19792</strain>
    </source>
</reference>
<accession>A0A318JLP4</accession>
<gene>
    <name evidence="1" type="ORF">DFR42_10253</name>
</gene>
<dbReference type="EMBL" id="QJKB01000002">
    <property type="protein sequence ID" value="PXX44841.1"/>
    <property type="molecule type" value="Genomic_DNA"/>
</dbReference>
<name>A0A318JLP4_9BURK</name>
<evidence type="ECO:0000313" key="1">
    <source>
        <dbReference type="EMBL" id="PXX44841.1"/>
    </source>
</evidence>